<gene>
    <name evidence="1" type="ORF">K3F53_07450</name>
    <name evidence="2" type="ORF">SAMN04489735_10527</name>
</gene>
<reference evidence="1 4" key="2">
    <citation type="submission" date="2021-08" db="EMBL/GenBank/DDBJ databases">
        <title>Complete genome sequence of the strain Aneurinibacillus thermoaerophilus CCM 8960.</title>
        <authorList>
            <person name="Musilova J."/>
            <person name="Kourilova X."/>
            <person name="Pernicova I."/>
            <person name="Bezdicek M."/>
            <person name="Lengerova M."/>
            <person name="Obruca S."/>
            <person name="Sedlar K."/>
        </authorList>
    </citation>
    <scope>NUCLEOTIDE SEQUENCE [LARGE SCALE GENOMIC DNA]</scope>
    <source>
        <strain evidence="1 4">CCM 8960</strain>
    </source>
</reference>
<evidence type="ECO:0000313" key="1">
    <source>
        <dbReference type="EMBL" id="QYY44010.1"/>
    </source>
</evidence>
<dbReference type="OrthoDB" id="9938214at2"/>
<dbReference type="AlphaFoldDB" id="A0A1G8EZS1"/>
<organism evidence="2 3">
    <name type="scientific">Aneurinibacillus thermoaerophilus</name>
    <dbReference type="NCBI Taxonomy" id="143495"/>
    <lineage>
        <taxon>Bacteria</taxon>
        <taxon>Bacillati</taxon>
        <taxon>Bacillota</taxon>
        <taxon>Bacilli</taxon>
        <taxon>Bacillales</taxon>
        <taxon>Paenibacillaceae</taxon>
        <taxon>Aneurinibacillus group</taxon>
        <taxon>Aneurinibacillus</taxon>
    </lineage>
</organism>
<evidence type="ECO:0000313" key="4">
    <source>
        <dbReference type="Proteomes" id="UP000826616"/>
    </source>
</evidence>
<dbReference type="EMBL" id="CP080764">
    <property type="protein sequence ID" value="QYY44010.1"/>
    <property type="molecule type" value="Genomic_DNA"/>
</dbReference>
<name>A0A1G8EZS1_ANETH</name>
<evidence type="ECO:0000313" key="2">
    <source>
        <dbReference type="EMBL" id="SDH75385.1"/>
    </source>
</evidence>
<dbReference type="Proteomes" id="UP000198956">
    <property type="component" value="Unassembled WGS sequence"/>
</dbReference>
<dbReference type="Proteomes" id="UP000826616">
    <property type="component" value="Chromosome"/>
</dbReference>
<accession>A0A1G8EZS1</accession>
<keyword evidence="4" id="KW-1185">Reference proteome</keyword>
<reference evidence="2 3" key="1">
    <citation type="submission" date="2016-10" db="EMBL/GenBank/DDBJ databases">
        <authorList>
            <person name="de Groot N.N."/>
        </authorList>
    </citation>
    <scope>NUCLEOTIDE SEQUENCE [LARGE SCALE GENOMIC DNA]</scope>
    <source>
        <strain evidence="2 3">L 420-91</strain>
    </source>
</reference>
<proteinExistence type="predicted"/>
<sequence length="70" mass="8226">MAIGLTNKQIAERLSAAFTIEEMKEAVQALMVENNRLIERQLHTMFQEYLTENHYEIDDGIEDGMQIRFH</sequence>
<protein>
    <submittedName>
        <fullName evidence="2">Uncharacterized protein</fullName>
    </submittedName>
</protein>
<dbReference type="EMBL" id="FNDE01000052">
    <property type="protein sequence ID" value="SDH75385.1"/>
    <property type="molecule type" value="Genomic_DNA"/>
</dbReference>
<dbReference type="GeneID" id="97141203"/>
<evidence type="ECO:0000313" key="3">
    <source>
        <dbReference type="Proteomes" id="UP000198956"/>
    </source>
</evidence>
<dbReference type="RefSeq" id="WP_057899150.1">
    <property type="nucleotide sequence ID" value="NZ_CP080764.1"/>
</dbReference>